<sequence>MSAAIPIAVKTIPTYRKILAFLGSSFLKTKYEIIPPINPKDNTNPTHKQFFAFFRSSFFITKYEITPPIIENKIGNRYHQLLLGRSGYMIIRLIPVLFRI</sequence>
<comment type="caution">
    <text evidence="1">The sequence shown here is derived from an EMBL/GenBank/DDBJ whole genome shotgun (WGS) entry which is preliminary data.</text>
</comment>
<protein>
    <submittedName>
        <fullName evidence="1">Uncharacterized protein</fullName>
    </submittedName>
</protein>
<evidence type="ECO:0000313" key="1">
    <source>
        <dbReference type="EMBL" id="KKK86610.1"/>
    </source>
</evidence>
<organism evidence="1">
    <name type="scientific">marine sediment metagenome</name>
    <dbReference type="NCBI Taxonomy" id="412755"/>
    <lineage>
        <taxon>unclassified sequences</taxon>
        <taxon>metagenomes</taxon>
        <taxon>ecological metagenomes</taxon>
    </lineage>
</organism>
<dbReference type="EMBL" id="LAZR01050767">
    <property type="protein sequence ID" value="KKK86610.1"/>
    <property type="molecule type" value="Genomic_DNA"/>
</dbReference>
<dbReference type="AlphaFoldDB" id="A0A0F8ZKP0"/>
<name>A0A0F8ZKP0_9ZZZZ</name>
<reference evidence="1" key="1">
    <citation type="journal article" date="2015" name="Nature">
        <title>Complex archaea that bridge the gap between prokaryotes and eukaryotes.</title>
        <authorList>
            <person name="Spang A."/>
            <person name="Saw J.H."/>
            <person name="Jorgensen S.L."/>
            <person name="Zaremba-Niedzwiedzka K."/>
            <person name="Martijn J."/>
            <person name="Lind A.E."/>
            <person name="van Eijk R."/>
            <person name="Schleper C."/>
            <person name="Guy L."/>
            <person name="Ettema T.J."/>
        </authorList>
    </citation>
    <scope>NUCLEOTIDE SEQUENCE</scope>
</reference>
<accession>A0A0F8ZKP0</accession>
<gene>
    <name evidence="1" type="ORF">LCGC14_2761520</name>
</gene>
<proteinExistence type="predicted"/>